<dbReference type="Gene3D" id="2.60.120.1440">
    <property type="match status" value="1"/>
</dbReference>
<dbReference type="EMBL" id="QSLA01000005">
    <property type="protein sequence ID" value="RHF10066.1"/>
    <property type="molecule type" value="Genomic_DNA"/>
</dbReference>
<feature type="domain" description="FecR protein" evidence="2">
    <location>
        <begin position="123"/>
        <end position="216"/>
    </location>
</feature>
<accession>A0A414MFR7</accession>
<dbReference type="FunFam" id="2.60.120.1440:FF:000001">
    <property type="entry name" value="Putative anti-sigma factor"/>
    <property type="match status" value="1"/>
</dbReference>
<evidence type="ECO:0000313" key="4">
    <source>
        <dbReference type="EMBL" id="RHF10066.1"/>
    </source>
</evidence>
<feature type="transmembrane region" description="Helical" evidence="1">
    <location>
        <begin position="88"/>
        <end position="109"/>
    </location>
</feature>
<sequence>MKNNENNRSLLRRYLDGLYTTDDARRLLDELQAPEYNTDMLQELMDEVWEEASLQSPQTDLEREQYKKEARLLLKRIEHKKRMWFRRVSLAVASAAAVVCLILGSVSYIRYIDRQQITYLEASTSYGERKEIRLPDGTQLILNSCSRVCYPDRFADEERRVELEGEGYFRVYHNEKQPFIVNTRHFDVRVLGTCFNVKSYSSDEVVSVDVESGKVQVDLPEAMMRLRAKEQILINTVSGEYNKRHEERAVAVWRRGSLRFNSTPIRDVAKELERMYNCRITFTQGQEFNNLISGEHDNKSLEAVLQSIGYTSGIHYKRSGDQVLLYK</sequence>
<dbReference type="RefSeq" id="WP_004292601.1">
    <property type="nucleotide sequence ID" value="NZ_JAQECU010000004.1"/>
</dbReference>
<dbReference type="GO" id="GO:0016989">
    <property type="term" value="F:sigma factor antagonist activity"/>
    <property type="evidence" value="ECO:0007669"/>
    <property type="project" value="TreeGrafter"/>
</dbReference>
<evidence type="ECO:0000256" key="1">
    <source>
        <dbReference type="SAM" id="Phobius"/>
    </source>
</evidence>
<keyword evidence="1" id="KW-0472">Membrane</keyword>
<protein>
    <submittedName>
        <fullName evidence="4">DUF4974 domain-containing protein</fullName>
    </submittedName>
</protein>
<dbReference type="AlphaFoldDB" id="A0A414MFR7"/>
<keyword evidence="1" id="KW-1133">Transmembrane helix</keyword>
<dbReference type="InterPro" id="IPR006860">
    <property type="entry name" value="FecR"/>
</dbReference>
<evidence type="ECO:0000259" key="2">
    <source>
        <dbReference type="Pfam" id="PF04773"/>
    </source>
</evidence>
<gene>
    <name evidence="4" type="ORF">DW701_06630</name>
</gene>
<evidence type="ECO:0000259" key="3">
    <source>
        <dbReference type="Pfam" id="PF16344"/>
    </source>
</evidence>
<evidence type="ECO:0000313" key="5">
    <source>
        <dbReference type="Proteomes" id="UP000283538"/>
    </source>
</evidence>
<dbReference type="InterPro" id="IPR032508">
    <property type="entry name" value="FecR_C"/>
</dbReference>
<proteinExistence type="predicted"/>
<dbReference type="Proteomes" id="UP000283538">
    <property type="component" value="Unassembled WGS sequence"/>
</dbReference>
<name>A0A414MFR7_9BACE</name>
<organism evidence="4 5">
    <name type="scientific">Bacteroides eggerthii</name>
    <dbReference type="NCBI Taxonomy" id="28111"/>
    <lineage>
        <taxon>Bacteria</taxon>
        <taxon>Pseudomonadati</taxon>
        <taxon>Bacteroidota</taxon>
        <taxon>Bacteroidia</taxon>
        <taxon>Bacteroidales</taxon>
        <taxon>Bacteroidaceae</taxon>
        <taxon>Bacteroides</taxon>
    </lineage>
</organism>
<dbReference type="Pfam" id="PF04773">
    <property type="entry name" value="FecR"/>
    <property type="match status" value="1"/>
</dbReference>
<reference evidence="4 5" key="1">
    <citation type="submission" date="2018-08" db="EMBL/GenBank/DDBJ databases">
        <title>A genome reference for cultivated species of the human gut microbiota.</title>
        <authorList>
            <person name="Zou Y."/>
            <person name="Xue W."/>
            <person name="Luo G."/>
        </authorList>
    </citation>
    <scope>NUCLEOTIDE SEQUENCE [LARGE SCALE GENOMIC DNA]</scope>
    <source>
        <strain evidence="4 5">AM26-26AC</strain>
    </source>
</reference>
<dbReference type="PANTHER" id="PTHR30273:SF2">
    <property type="entry name" value="PROTEIN FECR"/>
    <property type="match status" value="1"/>
</dbReference>
<keyword evidence="1" id="KW-0812">Transmembrane</keyword>
<feature type="domain" description="Protein FecR C-terminal" evidence="3">
    <location>
        <begin position="258"/>
        <end position="324"/>
    </location>
</feature>
<dbReference type="Gene3D" id="3.55.50.30">
    <property type="match status" value="1"/>
</dbReference>
<dbReference type="Pfam" id="PF16344">
    <property type="entry name" value="FecR_C"/>
    <property type="match status" value="1"/>
</dbReference>
<dbReference type="PANTHER" id="PTHR30273">
    <property type="entry name" value="PERIPLASMIC SIGNAL SENSOR AND SIGMA FACTOR ACTIVATOR FECR-RELATED"/>
    <property type="match status" value="1"/>
</dbReference>
<comment type="caution">
    <text evidence="4">The sequence shown here is derived from an EMBL/GenBank/DDBJ whole genome shotgun (WGS) entry which is preliminary data.</text>
</comment>
<dbReference type="PIRSF" id="PIRSF018266">
    <property type="entry name" value="FecR"/>
    <property type="match status" value="1"/>
</dbReference>
<dbReference type="InterPro" id="IPR012373">
    <property type="entry name" value="Ferrdict_sens_TM"/>
</dbReference>